<proteinExistence type="predicted"/>
<name>A0AA40E8A1_9PEZI</name>
<dbReference type="EMBL" id="JAUKUA010000001">
    <property type="protein sequence ID" value="KAK0731929.1"/>
    <property type="molecule type" value="Genomic_DNA"/>
</dbReference>
<organism evidence="1 2">
    <name type="scientific">Lasiosphaeris hirsuta</name>
    <dbReference type="NCBI Taxonomy" id="260670"/>
    <lineage>
        <taxon>Eukaryota</taxon>
        <taxon>Fungi</taxon>
        <taxon>Dikarya</taxon>
        <taxon>Ascomycota</taxon>
        <taxon>Pezizomycotina</taxon>
        <taxon>Sordariomycetes</taxon>
        <taxon>Sordariomycetidae</taxon>
        <taxon>Sordariales</taxon>
        <taxon>Lasiosphaeriaceae</taxon>
        <taxon>Lasiosphaeris</taxon>
    </lineage>
</organism>
<reference evidence="1" key="1">
    <citation type="submission" date="2023-06" db="EMBL/GenBank/DDBJ databases">
        <title>Genome-scale phylogeny and comparative genomics of the fungal order Sordariales.</title>
        <authorList>
            <consortium name="Lawrence Berkeley National Laboratory"/>
            <person name="Hensen N."/>
            <person name="Bonometti L."/>
            <person name="Westerberg I."/>
            <person name="Brannstrom I.O."/>
            <person name="Guillou S."/>
            <person name="Cros-Aarteil S."/>
            <person name="Calhoun S."/>
            <person name="Haridas S."/>
            <person name="Kuo A."/>
            <person name="Mondo S."/>
            <person name="Pangilinan J."/>
            <person name="Riley R."/>
            <person name="Labutti K."/>
            <person name="Andreopoulos B."/>
            <person name="Lipzen A."/>
            <person name="Chen C."/>
            <person name="Yanf M."/>
            <person name="Daum C."/>
            <person name="Ng V."/>
            <person name="Clum A."/>
            <person name="Steindorff A."/>
            <person name="Ohm R."/>
            <person name="Martin F."/>
            <person name="Silar P."/>
            <person name="Natvig D."/>
            <person name="Lalanne C."/>
            <person name="Gautier V."/>
            <person name="Ament-Velasquez S.L."/>
            <person name="Kruys A."/>
            <person name="Hutchinson M.I."/>
            <person name="Powell A.J."/>
            <person name="Barry K."/>
            <person name="Miller A.N."/>
            <person name="Grigoriev I.V."/>
            <person name="Debuchy R."/>
            <person name="Gladieux P."/>
            <person name="Thoren M.H."/>
            <person name="Johannesson H."/>
        </authorList>
    </citation>
    <scope>NUCLEOTIDE SEQUENCE</scope>
    <source>
        <strain evidence="1">SMH4607-1</strain>
    </source>
</reference>
<comment type="caution">
    <text evidence="1">The sequence shown here is derived from an EMBL/GenBank/DDBJ whole genome shotgun (WGS) entry which is preliminary data.</text>
</comment>
<accession>A0AA40E8A1</accession>
<sequence length="116" mass="13074">MANTTERRYVYGGLSFPPSTPSYANTSGYDDLNNLTVPTFQWIRAGYPEALIKPPILFSLVRRIRTIVSNVDSTWTLWARRARGQCDGSNVVYTGLQHAEKVFGVSVGRYRGRWVG</sequence>
<keyword evidence="2" id="KW-1185">Reference proteome</keyword>
<dbReference type="Proteomes" id="UP001172102">
    <property type="component" value="Unassembled WGS sequence"/>
</dbReference>
<dbReference type="AlphaFoldDB" id="A0AA40E8A1"/>
<evidence type="ECO:0000313" key="1">
    <source>
        <dbReference type="EMBL" id="KAK0731929.1"/>
    </source>
</evidence>
<protein>
    <submittedName>
        <fullName evidence="1">Uncharacterized protein</fullName>
    </submittedName>
</protein>
<evidence type="ECO:0000313" key="2">
    <source>
        <dbReference type="Proteomes" id="UP001172102"/>
    </source>
</evidence>
<gene>
    <name evidence="1" type="ORF">B0H67DRAFT_566221</name>
</gene>